<dbReference type="SUPFAM" id="SSF46894">
    <property type="entry name" value="C-terminal effector domain of the bipartite response regulators"/>
    <property type="match status" value="1"/>
</dbReference>
<dbReference type="GO" id="GO:0003677">
    <property type="term" value="F:DNA binding"/>
    <property type="evidence" value="ECO:0007669"/>
    <property type="project" value="UniProtKB-UniRule"/>
</dbReference>
<gene>
    <name evidence="7" type="ORF">SAMN06265361_10984</name>
</gene>
<comment type="caution">
    <text evidence="7">The sequence shown here is derived from an EMBL/GenBank/DDBJ whole genome shotgun (WGS) entry which is preliminary data.</text>
</comment>
<organism evidence="7 8">
    <name type="scientific">Laceyella tengchongensis</name>
    <dbReference type="NCBI Taxonomy" id="574699"/>
    <lineage>
        <taxon>Bacteria</taxon>
        <taxon>Bacillati</taxon>
        <taxon>Bacillota</taxon>
        <taxon>Bacilli</taxon>
        <taxon>Bacillales</taxon>
        <taxon>Thermoactinomycetaceae</taxon>
        <taxon>Laceyella</taxon>
    </lineage>
</organism>
<dbReference type="Gene3D" id="2.60.200.20">
    <property type="match status" value="1"/>
</dbReference>
<dbReference type="SUPFAM" id="SSF49879">
    <property type="entry name" value="SMAD/FHA domain"/>
    <property type="match status" value="1"/>
</dbReference>
<dbReference type="Pfam" id="PF00498">
    <property type="entry name" value="FHA"/>
    <property type="match status" value="1"/>
</dbReference>
<dbReference type="InterPro" id="IPR008984">
    <property type="entry name" value="SMAD_FHA_dom_sf"/>
</dbReference>
<feature type="DNA-binding region" description="OmpR/PhoB-type" evidence="4">
    <location>
        <begin position="121"/>
        <end position="225"/>
    </location>
</feature>
<reference evidence="7" key="1">
    <citation type="submission" date="2017-05" db="EMBL/GenBank/DDBJ databases">
        <authorList>
            <person name="Varghese N."/>
            <person name="Submissions S."/>
        </authorList>
    </citation>
    <scope>NUCLEOTIDE SEQUENCE</scope>
    <source>
        <strain evidence="7">DSM 45262</strain>
    </source>
</reference>
<dbReference type="Pfam" id="PF00486">
    <property type="entry name" value="Trans_reg_C"/>
    <property type="match status" value="1"/>
</dbReference>
<dbReference type="SMART" id="SM00240">
    <property type="entry name" value="FHA"/>
    <property type="match status" value="1"/>
</dbReference>
<dbReference type="EMBL" id="FXTU01000009">
    <property type="protein sequence ID" value="SMP33021.1"/>
    <property type="molecule type" value="Genomic_DNA"/>
</dbReference>
<dbReference type="GO" id="GO:0006355">
    <property type="term" value="P:regulation of DNA-templated transcription"/>
    <property type="evidence" value="ECO:0007669"/>
    <property type="project" value="InterPro"/>
</dbReference>
<evidence type="ECO:0000259" key="6">
    <source>
        <dbReference type="PROSITE" id="PS51755"/>
    </source>
</evidence>
<evidence type="ECO:0000256" key="3">
    <source>
        <dbReference type="ARBA" id="ARBA00023163"/>
    </source>
</evidence>
<sequence>MEPLAYLYVKKGLPFPVGACVALDKERYSLGRASKDVKPDLAFVHQCISRLHASIDIIEGKAFICDLGSKLGTEVGTERLRPHQPYPLKNYDLIRLAGEMVQLQFVYAYAEQTLDLNLDVSAMLDTATDAFAIDMHKRSCTVFNKPISLSEKEWNLLLLLYERRCQLVSTEDLIKAVWSERSPQANGIPDVSLTEVNSLIYRVRQKLKNAVKLENVRGKGYVLNLKV</sequence>
<accession>A0AA45WS12</accession>
<dbReference type="CDD" id="cd00060">
    <property type="entry name" value="FHA"/>
    <property type="match status" value="1"/>
</dbReference>
<dbReference type="PROSITE" id="PS51755">
    <property type="entry name" value="OMPR_PHOB"/>
    <property type="match status" value="1"/>
</dbReference>
<name>A0AA45WS12_9BACL</name>
<evidence type="ECO:0000313" key="8">
    <source>
        <dbReference type="Proteomes" id="UP001157946"/>
    </source>
</evidence>
<keyword evidence="8" id="KW-1185">Reference proteome</keyword>
<dbReference type="AlphaFoldDB" id="A0AA45WS12"/>
<keyword evidence="1" id="KW-0805">Transcription regulation</keyword>
<protein>
    <submittedName>
        <fullName evidence="7">FHA domain-containing protein</fullName>
    </submittedName>
</protein>
<dbReference type="Proteomes" id="UP001157946">
    <property type="component" value="Unassembled WGS sequence"/>
</dbReference>
<evidence type="ECO:0000256" key="2">
    <source>
        <dbReference type="ARBA" id="ARBA00023125"/>
    </source>
</evidence>
<dbReference type="CDD" id="cd00383">
    <property type="entry name" value="trans_reg_C"/>
    <property type="match status" value="1"/>
</dbReference>
<evidence type="ECO:0000256" key="4">
    <source>
        <dbReference type="PROSITE-ProRule" id="PRU01091"/>
    </source>
</evidence>
<feature type="domain" description="OmpR/PhoB-type" evidence="6">
    <location>
        <begin position="121"/>
        <end position="225"/>
    </location>
</feature>
<dbReference type="PROSITE" id="PS50006">
    <property type="entry name" value="FHA_DOMAIN"/>
    <property type="match status" value="1"/>
</dbReference>
<dbReference type="InterPro" id="IPR000253">
    <property type="entry name" value="FHA_dom"/>
</dbReference>
<evidence type="ECO:0000313" key="7">
    <source>
        <dbReference type="EMBL" id="SMP33021.1"/>
    </source>
</evidence>
<feature type="domain" description="FHA" evidence="5">
    <location>
        <begin position="28"/>
        <end position="80"/>
    </location>
</feature>
<dbReference type="Gene3D" id="1.10.10.10">
    <property type="entry name" value="Winged helix-like DNA-binding domain superfamily/Winged helix DNA-binding domain"/>
    <property type="match status" value="1"/>
</dbReference>
<dbReference type="GO" id="GO:0000160">
    <property type="term" value="P:phosphorelay signal transduction system"/>
    <property type="evidence" value="ECO:0007669"/>
    <property type="project" value="InterPro"/>
</dbReference>
<dbReference type="InterPro" id="IPR001867">
    <property type="entry name" value="OmpR/PhoB-type_DNA-bd"/>
</dbReference>
<proteinExistence type="predicted"/>
<keyword evidence="3" id="KW-0804">Transcription</keyword>
<evidence type="ECO:0000256" key="1">
    <source>
        <dbReference type="ARBA" id="ARBA00023015"/>
    </source>
</evidence>
<evidence type="ECO:0000259" key="5">
    <source>
        <dbReference type="PROSITE" id="PS50006"/>
    </source>
</evidence>
<dbReference type="InterPro" id="IPR036388">
    <property type="entry name" value="WH-like_DNA-bd_sf"/>
</dbReference>
<dbReference type="InterPro" id="IPR016032">
    <property type="entry name" value="Sig_transdc_resp-reg_C-effctor"/>
</dbReference>
<keyword evidence="2 4" id="KW-0238">DNA-binding</keyword>
<dbReference type="RefSeq" id="WP_284724615.1">
    <property type="nucleotide sequence ID" value="NZ_FXTU01000009.1"/>
</dbReference>
<dbReference type="SMART" id="SM00862">
    <property type="entry name" value="Trans_reg_C"/>
    <property type="match status" value="1"/>
</dbReference>